<dbReference type="PANTHER" id="PTHR39200">
    <property type="entry name" value="HYPOTHETICAL EXPORTED PROTEIN"/>
    <property type="match status" value="1"/>
</dbReference>
<dbReference type="EMBL" id="REFC01000012">
    <property type="protein sequence ID" value="RMA64172.1"/>
    <property type="molecule type" value="Genomic_DNA"/>
</dbReference>
<reference evidence="4 5" key="1">
    <citation type="submission" date="2018-10" db="EMBL/GenBank/DDBJ databases">
        <title>Genomic Encyclopedia of Archaeal and Bacterial Type Strains, Phase II (KMG-II): from individual species to whole genera.</title>
        <authorList>
            <person name="Goeker M."/>
        </authorList>
    </citation>
    <scope>NUCLEOTIDE SEQUENCE [LARGE SCALE GENOMIC DNA]</scope>
    <source>
        <strain evidence="4 5">DSM 23424</strain>
    </source>
</reference>
<protein>
    <submittedName>
        <fullName evidence="4">Putative autotransporter adhesin-like protein</fullName>
    </submittedName>
</protein>
<proteinExistence type="predicted"/>
<keyword evidence="2" id="KW-0732">Signal</keyword>
<organism evidence="4 5">
    <name type="scientific">Ulvibacter antarcticus</name>
    <dbReference type="NCBI Taxonomy" id="442714"/>
    <lineage>
        <taxon>Bacteria</taxon>
        <taxon>Pseudomonadati</taxon>
        <taxon>Bacteroidota</taxon>
        <taxon>Flavobacteriia</taxon>
        <taxon>Flavobacteriales</taxon>
        <taxon>Flavobacteriaceae</taxon>
        <taxon>Ulvibacter</taxon>
    </lineage>
</organism>
<name>A0A3L9ZC28_9FLAO</name>
<sequence length="242" mass="24934">MKTIAKITMAVALTLISFSEATAQKGKFITGSGNVTTETTSTSDYDKINVVGSMDVHLESGSEGSISVTTDDNLHEIVEISSDGNTLIIKIINNVSFNSKKGIHVTVPFKEISAVSLVGSGDVSSKDTIKSNMFESSLTGSGDIVLSIDSSNVNAKVTGSGDMTLSGTADILEVKVTGSGDFEGKSLKSSNTQAYVSGSGDISVDASSSLKARVNGSGTIKYSGNPTTNDKKVRGSGDIKAI</sequence>
<feature type="compositionally biased region" description="Polar residues" evidence="1">
    <location>
        <begin position="216"/>
        <end position="228"/>
    </location>
</feature>
<dbReference type="Proteomes" id="UP000271339">
    <property type="component" value="Unassembled WGS sequence"/>
</dbReference>
<feature type="signal peptide" evidence="2">
    <location>
        <begin position="1"/>
        <end position="23"/>
    </location>
</feature>
<accession>A0A3L9ZC28</accession>
<evidence type="ECO:0000256" key="1">
    <source>
        <dbReference type="SAM" id="MobiDB-lite"/>
    </source>
</evidence>
<dbReference type="RefSeq" id="WP_121906643.1">
    <property type="nucleotide sequence ID" value="NZ_REFC01000012.1"/>
</dbReference>
<evidence type="ECO:0000313" key="5">
    <source>
        <dbReference type="Proteomes" id="UP000271339"/>
    </source>
</evidence>
<comment type="caution">
    <text evidence="4">The sequence shown here is derived from an EMBL/GenBank/DDBJ whole genome shotgun (WGS) entry which is preliminary data.</text>
</comment>
<keyword evidence="5" id="KW-1185">Reference proteome</keyword>
<feature type="domain" description="Putative auto-transporter adhesin head GIN" evidence="3">
    <location>
        <begin position="44"/>
        <end position="226"/>
    </location>
</feature>
<dbReference type="OrthoDB" id="5585143at2"/>
<feature type="region of interest" description="Disordered" evidence="1">
    <location>
        <begin position="216"/>
        <end position="242"/>
    </location>
</feature>
<gene>
    <name evidence="4" type="ORF">BXY75_1040</name>
</gene>
<feature type="chain" id="PRO_5018218767" evidence="2">
    <location>
        <begin position="24"/>
        <end position="242"/>
    </location>
</feature>
<evidence type="ECO:0000256" key="2">
    <source>
        <dbReference type="SAM" id="SignalP"/>
    </source>
</evidence>
<dbReference type="AlphaFoldDB" id="A0A3L9ZC28"/>
<dbReference type="PANTHER" id="PTHR39200:SF1">
    <property type="entry name" value="AUTO-TRANSPORTER ADHESIN HEAD GIN DOMAIN-CONTAINING PROTEIN-RELATED"/>
    <property type="match status" value="1"/>
</dbReference>
<dbReference type="InterPro" id="IPR021255">
    <property type="entry name" value="DUF2807"/>
</dbReference>
<evidence type="ECO:0000313" key="4">
    <source>
        <dbReference type="EMBL" id="RMA64172.1"/>
    </source>
</evidence>
<evidence type="ECO:0000259" key="3">
    <source>
        <dbReference type="Pfam" id="PF10988"/>
    </source>
</evidence>
<dbReference type="Gene3D" id="2.160.20.120">
    <property type="match status" value="1"/>
</dbReference>
<dbReference type="Pfam" id="PF10988">
    <property type="entry name" value="DUF2807"/>
    <property type="match status" value="1"/>
</dbReference>
<feature type="compositionally biased region" description="Basic and acidic residues" evidence="1">
    <location>
        <begin position="229"/>
        <end position="242"/>
    </location>
</feature>